<comment type="caution">
    <text evidence="1">The sequence shown here is derived from an EMBL/GenBank/DDBJ whole genome shotgun (WGS) entry which is preliminary data.</text>
</comment>
<proteinExistence type="predicted"/>
<protein>
    <submittedName>
        <fullName evidence="1">Uncharacterized protein</fullName>
    </submittedName>
</protein>
<evidence type="ECO:0000313" key="1">
    <source>
        <dbReference type="EMBL" id="CAK7350717.1"/>
    </source>
</evidence>
<gene>
    <name evidence="1" type="ORF">DCAF_LOCUS23461</name>
</gene>
<organism evidence="1 2">
    <name type="scientific">Dovyalis caffra</name>
    <dbReference type="NCBI Taxonomy" id="77055"/>
    <lineage>
        <taxon>Eukaryota</taxon>
        <taxon>Viridiplantae</taxon>
        <taxon>Streptophyta</taxon>
        <taxon>Embryophyta</taxon>
        <taxon>Tracheophyta</taxon>
        <taxon>Spermatophyta</taxon>
        <taxon>Magnoliopsida</taxon>
        <taxon>eudicotyledons</taxon>
        <taxon>Gunneridae</taxon>
        <taxon>Pentapetalae</taxon>
        <taxon>rosids</taxon>
        <taxon>fabids</taxon>
        <taxon>Malpighiales</taxon>
        <taxon>Salicaceae</taxon>
        <taxon>Flacourtieae</taxon>
        <taxon>Dovyalis</taxon>
    </lineage>
</organism>
<dbReference type="EMBL" id="CAWUPB010001184">
    <property type="protein sequence ID" value="CAK7350717.1"/>
    <property type="molecule type" value="Genomic_DNA"/>
</dbReference>
<dbReference type="Proteomes" id="UP001314170">
    <property type="component" value="Unassembled WGS sequence"/>
</dbReference>
<reference evidence="1 2" key="1">
    <citation type="submission" date="2024-01" db="EMBL/GenBank/DDBJ databases">
        <authorList>
            <person name="Waweru B."/>
        </authorList>
    </citation>
    <scope>NUCLEOTIDE SEQUENCE [LARGE SCALE GENOMIC DNA]</scope>
</reference>
<accession>A0AAV1SJ58</accession>
<dbReference type="AlphaFoldDB" id="A0AAV1SJ58"/>
<sequence>MKRNNGFRSAYLYGMEREMVVRLKSVPSHSIPLPADLALSNLQSSKEGEEGIGLQLSEALFMYTLSAAAAVGFASRI</sequence>
<keyword evidence="2" id="KW-1185">Reference proteome</keyword>
<name>A0AAV1SJ58_9ROSI</name>
<evidence type="ECO:0000313" key="2">
    <source>
        <dbReference type="Proteomes" id="UP001314170"/>
    </source>
</evidence>